<proteinExistence type="predicted"/>
<protein>
    <recommendedName>
        <fullName evidence="3">C2H2-type domain-containing protein</fullName>
    </recommendedName>
</protein>
<gene>
    <name evidence="1" type="ORF">ERS852411_01769</name>
</gene>
<evidence type="ECO:0000313" key="2">
    <source>
        <dbReference type="Proteomes" id="UP000095746"/>
    </source>
</evidence>
<evidence type="ECO:0008006" key="3">
    <source>
        <dbReference type="Google" id="ProtNLM"/>
    </source>
</evidence>
<accession>A0A174G997</accession>
<reference evidence="1 2" key="1">
    <citation type="submission" date="2015-09" db="EMBL/GenBank/DDBJ databases">
        <authorList>
            <consortium name="Pathogen Informatics"/>
        </authorList>
    </citation>
    <scope>NUCLEOTIDE SEQUENCE [LARGE SCALE GENOMIC DNA]</scope>
    <source>
        <strain evidence="1 2">2789STDY5608854</strain>
    </source>
</reference>
<evidence type="ECO:0000313" key="1">
    <source>
        <dbReference type="EMBL" id="CUO57085.1"/>
    </source>
</evidence>
<dbReference type="EMBL" id="CYZT01000117">
    <property type="protein sequence ID" value="CUO57085.1"/>
    <property type="molecule type" value="Genomic_DNA"/>
</dbReference>
<dbReference type="AlphaFoldDB" id="A0A174G997"/>
<dbReference type="Proteomes" id="UP000095746">
    <property type="component" value="Unassembled WGS sequence"/>
</dbReference>
<sequence>MTGRNPIANNKPERMNLMEFKDFQYLTHGDPVTFLLAWNMLLENGRVSLREHDVSDLAAGLQVRMSNFMTEEKTRSVAETAKGLAELEPSLILHFLQRASHIITLPGEPQEGQCPVCGGGLKYQTPVVDGHEVRRRYRCEDCAATGEEVLHWTCVGHTNVHTADGEPFSPSGSEA</sequence>
<name>A0A174G997_FLAPL</name>
<organism evidence="1 2">
    <name type="scientific">Flavonifractor plautii</name>
    <name type="common">Fusobacterium plautii</name>
    <dbReference type="NCBI Taxonomy" id="292800"/>
    <lineage>
        <taxon>Bacteria</taxon>
        <taxon>Bacillati</taxon>
        <taxon>Bacillota</taxon>
        <taxon>Clostridia</taxon>
        <taxon>Eubacteriales</taxon>
        <taxon>Oscillospiraceae</taxon>
        <taxon>Flavonifractor</taxon>
    </lineage>
</organism>